<dbReference type="GO" id="GO:0003697">
    <property type="term" value="F:single-stranded DNA binding"/>
    <property type="evidence" value="ECO:0007669"/>
    <property type="project" value="UniProtKB-UniRule"/>
</dbReference>
<dbReference type="Proteomes" id="UP000027222">
    <property type="component" value="Unassembled WGS sequence"/>
</dbReference>
<dbReference type="EMBL" id="KL142370">
    <property type="protein sequence ID" value="KDR81424.1"/>
    <property type="molecule type" value="Genomic_DNA"/>
</dbReference>
<dbReference type="PANTHER" id="PTHR12949:SF0">
    <property type="entry name" value="DNA-DIRECTED RNA POLYMERASE III SUBUNIT RPC3"/>
    <property type="match status" value="1"/>
</dbReference>
<evidence type="ECO:0000313" key="15">
    <source>
        <dbReference type="Proteomes" id="UP000027222"/>
    </source>
</evidence>
<dbReference type="InterPro" id="IPR039748">
    <property type="entry name" value="RPC3"/>
</dbReference>
<comment type="subunit">
    <text evidence="3 9">Component of the RNA polymerase III (Pol III) complex consisting of 17 subunits.</text>
</comment>
<keyword evidence="7 9" id="KW-0539">Nucleus</keyword>
<organism evidence="14 15">
    <name type="scientific">Galerina marginata (strain CBS 339.88)</name>
    <dbReference type="NCBI Taxonomy" id="685588"/>
    <lineage>
        <taxon>Eukaryota</taxon>
        <taxon>Fungi</taxon>
        <taxon>Dikarya</taxon>
        <taxon>Basidiomycota</taxon>
        <taxon>Agaricomycotina</taxon>
        <taxon>Agaricomycetes</taxon>
        <taxon>Agaricomycetidae</taxon>
        <taxon>Agaricales</taxon>
        <taxon>Agaricineae</taxon>
        <taxon>Strophariaceae</taxon>
        <taxon>Galerina</taxon>
    </lineage>
</organism>
<dbReference type="HOGENOM" id="CLU_023294_2_0_1"/>
<dbReference type="InterPro" id="IPR036390">
    <property type="entry name" value="WH_DNA-bd_sf"/>
</dbReference>
<dbReference type="GO" id="GO:0006351">
    <property type="term" value="P:DNA-templated transcription"/>
    <property type="evidence" value="ECO:0007669"/>
    <property type="project" value="InterPro"/>
</dbReference>
<evidence type="ECO:0000256" key="4">
    <source>
        <dbReference type="ARBA" id="ARBA00016689"/>
    </source>
</evidence>
<evidence type="ECO:0000256" key="8">
    <source>
        <dbReference type="ARBA" id="ARBA00025127"/>
    </source>
</evidence>
<accession>A0A067TNE9</accession>
<keyword evidence="6 9" id="KW-0804">Transcription</keyword>
<dbReference type="Gene3D" id="1.10.10.10">
    <property type="entry name" value="Winged helix-like DNA-binding domain superfamily/Winged helix DNA-binding domain"/>
    <property type="match status" value="4"/>
</dbReference>
<sequence>MADTQTRRLCVEIIHSQFGPLTAKVASMLLTRGRLSLFQLARFSGIKPRTTRACVLVLVQQNILWHTKGDDEGEMFEVNVNECLMRLRFGKFVWIAERIYGKLASEIVQVILDHGKLRSADILAFLSIYDHINTKQYQQTLHKLVSGSYLKPSTILSHLSPRDKWIQYEAEENRKISGFPTAKELREAKEVARARLKREEEEAEQVGLKRKPKDHQLGPRTNKRKLSEDEDIVNDAVYFKVNYEKFNVHIRNSIIEKAAKERFNDGAALVVRAAMKATESSQMNLCEPRSSATSIGSVSMHIPEDIDLSAGLVYSSKKVSNLTCIKDYLGMLASADNPTPEGRASAFVSYSSSKVQVEFETIGQRLRQNIVESVARYKHGENGVRILRLLSKTGKMDEKQISKVVMLAPKDVRPLLVSLSADALISTQEVPKSADRNPTRTFYLWHVFFPKPEYHP</sequence>
<evidence type="ECO:0000256" key="9">
    <source>
        <dbReference type="RuleBase" id="RU367076"/>
    </source>
</evidence>
<dbReference type="OrthoDB" id="272392at2759"/>
<evidence type="ECO:0000259" key="13">
    <source>
        <dbReference type="Pfam" id="PF22536"/>
    </source>
</evidence>
<gene>
    <name evidence="14" type="ORF">GALMADRAFT_221286</name>
</gene>
<evidence type="ECO:0000256" key="1">
    <source>
        <dbReference type="ARBA" id="ARBA00004123"/>
    </source>
</evidence>
<comment type="function">
    <text evidence="8 9">DNA-dependent RNA polymerase catalyzes the transcription of DNA into RNA using the four ribonucleoside triphosphates as substrates. Specific core component of RNA polymerase III which synthesizes small RNAs, such as 5S rRNA and tRNAs.</text>
</comment>
<evidence type="ECO:0000256" key="10">
    <source>
        <dbReference type="SAM" id="MobiDB-lite"/>
    </source>
</evidence>
<evidence type="ECO:0000313" key="14">
    <source>
        <dbReference type="EMBL" id="KDR81424.1"/>
    </source>
</evidence>
<feature type="domain" description="RNA polymerase III Rpc82 C -terminal" evidence="11">
    <location>
        <begin position="140"/>
        <end position="318"/>
    </location>
</feature>
<evidence type="ECO:0000256" key="2">
    <source>
        <dbReference type="ARBA" id="ARBA00006835"/>
    </source>
</evidence>
<dbReference type="InterPro" id="IPR055207">
    <property type="entry name" value="POLR3C_WHD"/>
</dbReference>
<feature type="region of interest" description="Disordered" evidence="10">
    <location>
        <begin position="199"/>
        <end position="224"/>
    </location>
</feature>
<keyword evidence="5 9" id="KW-0240">DNA-directed RNA polymerase</keyword>
<evidence type="ECO:0000256" key="5">
    <source>
        <dbReference type="ARBA" id="ARBA00022478"/>
    </source>
</evidence>
<evidence type="ECO:0000256" key="6">
    <source>
        <dbReference type="ARBA" id="ARBA00023163"/>
    </source>
</evidence>
<dbReference type="STRING" id="685588.A0A067TNE9"/>
<dbReference type="PANTHER" id="PTHR12949">
    <property type="entry name" value="RNA POLYMERASE III DNA DIRECTED -RELATED"/>
    <property type="match status" value="1"/>
</dbReference>
<dbReference type="InterPro" id="IPR036388">
    <property type="entry name" value="WH-like_DNA-bd_sf"/>
</dbReference>
<dbReference type="AlphaFoldDB" id="A0A067TNE9"/>
<dbReference type="Pfam" id="PF08221">
    <property type="entry name" value="HTH_9"/>
    <property type="match status" value="1"/>
</dbReference>
<proteinExistence type="inferred from homology"/>
<feature type="domain" description="DNA-directed RNA polymerase III subunit RPC3 winged-helix" evidence="13">
    <location>
        <begin position="371"/>
        <end position="447"/>
    </location>
</feature>
<evidence type="ECO:0000259" key="12">
    <source>
        <dbReference type="Pfam" id="PF08221"/>
    </source>
</evidence>
<evidence type="ECO:0000256" key="3">
    <source>
        <dbReference type="ARBA" id="ARBA00011206"/>
    </source>
</evidence>
<keyword evidence="15" id="KW-1185">Reference proteome</keyword>
<evidence type="ECO:0000259" key="11">
    <source>
        <dbReference type="Pfam" id="PF05645"/>
    </source>
</evidence>
<feature type="domain" description="RNA polymerase III subunit RPC82-related helix-turn-helix" evidence="12">
    <location>
        <begin position="9"/>
        <end position="63"/>
    </location>
</feature>
<dbReference type="GO" id="GO:0005666">
    <property type="term" value="C:RNA polymerase III complex"/>
    <property type="evidence" value="ECO:0007669"/>
    <property type="project" value="UniProtKB-UniRule"/>
</dbReference>
<dbReference type="SUPFAM" id="SSF46785">
    <property type="entry name" value="Winged helix' DNA-binding domain"/>
    <property type="match status" value="1"/>
</dbReference>
<comment type="similarity">
    <text evidence="2 9">Belongs to the RNA polymerase beta chain family.</text>
</comment>
<reference evidence="15" key="1">
    <citation type="journal article" date="2014" name="Proc. Natl. Acad. Sci. U.S.A.">
        <title>Extensive sampling of basidiomycete genomes demonstrates inadequacy of the white-rot/brown-rot paradigm for wood decay fungi.</title>
        <authorList>
            <person name="Riley R."/>
            <person name="Salamov A.A."/>
            <person name="Brown D.W."/>
            <person name="Nagy L.G."/>
            <person name="Floudas D."/>
            <person name="Held B.W."/>
            <person name="Levasseur A."/>
            <person name="Lombard V."/>
            <person name="Morin E."/>
            <person name="Otillar R."/>
            <person name="Lindquist E.A."/>
            <person name="Sun H."/>
            <person name="LaButti K.M."/>
            <person name="Schmutz J."/>
            <person name="Jabbour D."/>
            <person name="Luo H."/>
            <person name="Baker S.E."/>
            <person name="Pisabarro A.G."/>
            <person name="Walton J.D."/>
            <person name="Blanchette R.A."/>
            <person name="Henrissat B."/>
            <person name="Martin F."/>
            <person name="Cullen D."/>
            <person name="Hibbett D.S."/>
            <person name="Grigoriev I.V."/>
        </authorList>
    </citation>
    <scope>NUCLEOTIDE SEQUENCE [LARGE SCALE GENOMIC DNA]</scope>
    <source>
        <strain evidence="15">CBS 339.88</strain>
    </source>
</reference>
<dbReference type="Pfam" id="PF22536">
    <property type="entry name" value="WHD_POLR3C"/>
    <property type="match status" value="1"/>
</dbReference>
<dbReference type="Pfam" id="PF05645">
    <property type="entry name" value="RNA_pol_Rpc82"/>
    <property type="match status" value="1"/>
</dbReference>
<protein>
    <recommendedName>
        <fullName evidence="4 9">DNA-directed RNA polymerase III subunit RPC3</fullName>
        <shortName evidence="9">RNA polymerase III subunit C3</shortName>
    </recommendedName>
</protein>
<dbReference type="InterPro" id="IPR008806">
    <property type="entry name" value="RNA_pol_III_Rpc82_C"/>
</dbReference>
<evidence type="ECO:0000256" key="7">
    <source>
        <dbReference type="ARBA" id="ARBA00023242"/>
    </source>
</evidence>
<comment type="subcellular location">
    <subcellularLocation>
        <location evidence="1 9">Nucleus</location>
    </subcellularLocation>
</comment>
<dbReference type="InterPro" id="IPR013197">
    <property type="entry name" value="RNA_pol_III_RPC82-rel_HTH"/>
</dbReference>
<name>A0A067TNE9_GALM3</name>